<keyword evidence="2" id="KW-1133">Transmembrane helix</keyword>
<feature type="transmembrane region" description="Helical" evidence="2">
    <location>
        <begin position="195"/>
        <end position="213"/>
    </location>
</feature>
<evidence type="ECO:0000256" key="1">
    <source>
        <dbReference type="SAM" id="MobiDB-lite"/>
    </source>
</evidence>
<comment type="caution">
    <text evidence="4">The sequence shown here is derived from an EMBL/GenBank/DDBJ whole genome shotgun (WGS) entry which is preliminary data.</text>
</comment>
<sequence>MTLCLACLLLLGAAGSALAHRVNIFAWLEGESVRGECTFHRGAPVRNGTYRVFDQETGRELLRGQTDDEGRFAFTVPAALRQEHGLRIRIQAGDGHQNEWVIEAAEFPSQLTAEKESARLAAPAPDKEAAATAEQGAGSVPPPTSTASAADVSKADSLSREDVEDIVNTALERHLAPLRRSLAAASEAGPSLQDIVGGLGWIMGLAGIALCVFRRRP</sequence>
<feature type="chain" id="PRO_5038933023" evidence="3">
    <location>
        <begin position="20"/>
        <end position="217"/>
    </location>
</feature>
<keyword evidence="2" id="KW-0812">Transmembrane</keyword>
<reference evidence="4" key="2">
    <citation type="submission" date="2021-04" db="EMBL/GenBank/DDBJ databases">
        <authorList>
            <person name="Gilroy R."/>
        </authorList>
    </citation>
    <scope>NUCLEOTIDE SEQUENCE</scope>
    <source>
        <strain evidence="4">5032</strain>
    </source>
</reference>
<evidence type="ECO:0000313" key="5">
    <source>
        <dbReference type="Proteomes" id="UP000823821"/>
    </source>
</evidence>
<keyword evidence="3" id="KW-0732">Signal</keyword>
<accession>A0A9D2KQK5</accession>
<dbReference type="Proteomes" id="UP000823821">
    <property type="component" value="Unassembled WGS sequence"/>
</dbReference>
<evidence type="ECO:0000256" key="2">
    <source>
        <dbReference type="SAM" id="Phobius"/>
    </source>
</evidence>
<evidence type="ECO:0000313" key="4">
    <source>
        <dbReference type="EMBL" id="HJA79887.1"/>
    </source>
</evidence>
<gene>
    <name evidence="4" type="ORF">H9784_10050</name>
</gene>
<keyword evidence="2" id="KW-0472">Membrane</keyword>
<feature type="signal peptide" evidence="3">
    <location>
        <begin position="1"/>
        <end position="19"/>
    </location>
</feature>
<reference evidence="4" key="1">
    <citation type="journal article" date="2021" name="PeerJ">
        <title>Extensive microbial diversity within the chicken gut microbiome revealed by metagenomics and culture.</title>
        <authorList>
            <person name="Gilroy R."/>
            <person name="Ravi A."/>
            <person name="Getino M."/>
            <person name="Pursley I."/>
            <person name="Horton D.L."/>
            <person name="Alikhan N.F."/>
            <person name="Baker D."/>
            <person name="Gharbi K."/>
            <person name="Hall N."/>
            <person name="Watson M."/>
            <person name="Adriaenssens E.M."/>
            <person name="Foster-Nyarko E."/>
            <person name="Jarju S."/>
            <person name="Secka A."/>
            <person name="Antonio M."/>
            <person name="Oren A."/>
            <person name="Chaudhuri R.R."/>
            <person name="La Ragione R."/>
            <person name="Hildebrand F."/>
            <person name="Pallen M.J."/>
        </authorList>
    </citation>
    <scope>NUCLEOTIDE SEQUENCE</scope>
    <source>
        <strain evidence="4">5032</strain>
    </source>
</reference>
<organism evidence="4 5">
    <name type="scientific">Candidatus Desulfovibrio intestinavium</name>
    <dbReference type="NCBI Taxonomy" id="2838534"/>
    <lineage>
        <taxon>Bacteria</taxon>
        <taxon>Pseudomonadati</taxon>
        <taxon>Thermodesulfobacteriota</taxon>
        <taxon>Desulfovibrionia</taxon>
        <taxon>Desulfovibrionales</taxon>
        <taxon>Desulfovibrionaceae</taxon>
        <taxon>Desulfovibrio</taxon>
    </lineage>
</organism>
<feature type="region of interest" description="Disordered" evidence="1">
    <location>
        <begin position="113"/>
        <end position="158"/>
    </location>
</feature>
<dbReference type="EMBL" id="DWZD01000052">
    <property type="protein sequence ID" value="HJA79887.1"/>
    <property type="molecule type" value="Genomic_DNA"/>
</dbReference>
<dbReference type="AlphaFoldDB" id="A0A9D2KQK5"/>
<protein>
    <submittedName>
        <fullName evidence="4">Cobalamin biosynthesis protein CbiL</fullName>
    </submittedName>
</protein>
<evidence type="ECO:0000256" key="3">
    <source>
        <dbReference type="SAM" id="SignalP"/>
    </source>
</evidence>
<name>A0A9D2KQK5_9BACT</name>
<proteinExistence type="predicted"/>